<dbReference type="Proteomes" id="UP001157126">
    <property type="component" value="Unassembled WGS sequence"/>
</dbReference>
<evidence type="ECO:0000313" key="2">
    <source>
        <dbReference type="EMBL" id="GMA42329.1"/>
    </source>
</evidence>
<dbReference type="SUPFAM" id="SSF55811">
    <property type="entry name" value="Nudix"/>
    <property type="match status" value="1"/>
</dbReference>
<name>A0ABQ6J030_9MICO</name>
<organism evidence="2 3">
    <name type="scientific">Mobilicoccus caccae</name>
    <dbReference type="NCBI Taxonomy" id="1859295"/>
    <lineage>
        <taxon>Bacteria</taxon>
        <taxon>Bacillati</taxon>
        <taxon>Actinomycetota</taxon>
        <taxon>Actinomycetes</taxon>
        <taxon>Micrococcales</taxon>
        <taxon>Dermatophilaceae</taxon>
        <taxon>Mobilicoccus</taxon>
    </lineage>
</organism>
<proteinExistence type="predicted"/>
<reference evidence="3" key="1">
    <citation type="journal article" date="2019" name="Int. J. Syst. Evol. Microbiol.">
        <title>The Global Catalogue of Microorganisms (GCM) 10K type strain sequencing project: providing services to taxonomists for standard genome sequencing and annotation.</title>
        <authorList>
            <consortium name="The Broad Institute Genomics Platform"/>
            <consortium name="The Broad Institute Genome Sequencing Center for Infectious Disease"/>
            <person name="Wu L."/>
            <person name="Ma J."/>
        </authorList>
    </citation>
    <scope>NUCLEOTIDE SEQUENCE [LARGE SCALE GENOMIC DNA]</scope>
    <source>
        <strain evidence="3">NBRC 113072</strain>
    </source>
</reference>
<feature type="compositionally biased region" description="Basic residues" evidence="1">
    <location>
        <begin position="51"/>
        <end position="62"/>
    </location>
</feature>
<comment type="caution">
    <text evidence="2">The sequence shown here is derived from an EMBL/GenBank/DDBJ whole genome shotgun (WGS) entry which is preliminary data.</text>
</comment>
<keyword evidence="3" id="KW-1185">Reference proteome</keyword>
<dbReference type="InterPro" id="IPR015797">
    <property type="entry name" value="NUDIX_hydrolase-like_dom_sf"/>
</dbReference>
<evidence type="ECO:0000256" key="1">
    <source>
        <dbReference type="SAM" id="MobiDB-lite"/>
    </source>
</evidence>
<protein>
    <recommendedName>
        <fullName evidence="4">NUDIX domain-containing protein</fullName>
    </recommendedName>
</protein>
<feature type="region of interest" description="Disordered" evidence="1">
    <location>
        <begin position="40"/>
        <end position="62"/>
    </location>
</feature>
<accession>A0ABQ6J030</accession>
<evidence type="ECO:0008006" key="4">
    <source>
        <dbReference type="Google" id="ProtNLM"/>
    </source>
</evidence>
<dbReference type="Gene3D" id="3.90.79.10">
    <property type="entry name" value="Nucleoside Triphosphate Pyrophosphohydrolase"/>
    <property type="match status" value="1"/>
</dbReference>
<evidence type="ECO:0000313" key="3">
    <source>
        <dbReference type="Proteomes" id="UP001157126"/>
    </source>
</evidence>
<dbReference type="EMBL" id="BSUO01000001">
    <property type="protein sequence ID" value="GMA42329.1"/>
    <property type="molecule type" value="Genomic_DNA"/>
</dbReference>
<sequence length="62" mass="6804">MFTLPELPASAGAIILDEDGRLLILKPTYKSGWTVPGGVMEADGETPGRRAAARWPRRPAWR</sequence>
<gene>
    <name evidence="2" type="ORF">GCM10025883_43740</name>
</gene>